<protein>
    <submittedName>
        <fullName evidence="1">Uncharacterized protein</fullName>
    </submittedName>
</protein>
<organism evidence="1 2">
    <name type="scientific">Stentor coeruleus</name>
    <dbReference type="NCBI Taxonomy" id="5963"/>
    <lineage>
        <taxon>Eukaryota</taxon>
        <taxon>Sar</taxon>
        <taxon>Alveolata</taxon>
        <taxon>Ciliophora</taxon>
        <taxon>Postciliodesmatophora</taxon>
        <taxon>Heterotrichea</taxon>
        <taxon>Heterotrichida</taxon>
        <taxon>Stentoridae</taxon>
        <taxon>Stentor</taxon>
    </lineage>
</organism>
<keyword evidence="2" id="KW-1185">Reference proteome</keyword>
<dbReference type="AlphaFoldDB" id="A0A1R2AMB1"/>
<comment type="caution">
    <text evidence="1">The sequence shown here is derived from an EMBL/GenBank/DDBJ whole genome shotgun (WGS) entry which is preliminary data.</text>
</comment>
<dbReference type="OrthoDB" id="10470942at2759"/>
<dbReference type="EMBL" id="MPUH01002005">
    <property type="protein sequence ID" value="OMJ65668.1"/>
    <property type="molecule type" value="Genomic_DNA"/>
</dbReference>
<reference evidence="1 2" key="1">
    <citation type="submission" date="2016-11" db="EMBL/GenBank/DDBJ databases">
        <title>The macronuclear genome of Stentor coeruleus: a giant cell with tiny introns.</title>
        <authorList>
            <person name="Slabodnick M."/>
            <person name="Ruby J.G."/>
            <person name="Reiff S.B."/>
            <person name="Swart E.C."/>
            <person name="Gosai S."/>
            <person name="Prabakaran S."/>
            <person name="Witkowska E."/>
            <person name="Larue G.E."/>
            <person name="Fisher S."/>
            <person name="Freeman R.M."/>
            <person name="Gunawardena J."/>
            <person name="Chu W."/>
            <person name="Stover N.A."/>
            <person name="Gregory B.D."/>
            <person name="Nowacki M."/>
            <person name="Derisi J."/>
            <person name="Roy S.W."/>
            <person name="Marshall W.F."/>
            <person name="Sood P."/>
        </authorList>
    </citation>
    <scope>NUCLEOTIDE SEQUENCE [LARGE SCALE GENOMIC DNA]</scope>
    <source>
        <strain evidence="1">WM001</strain>
    </source>
</reference>
<evidence type="ECO:0000313" key="1">
    <source>
        <dbReference type="EMBL" id="OMJ65668.1"/>
    </source>
</evidence>
<dbReference type="Proteomes" id="UP000187209">
    <property type="component" value="Unassembled WGS sequence"/>
</dbReference>
<gene>
    <name evidence="1" type="ORF">SteCoe_37820</name>
</gene>
<accession>A0A1R2AMB1</accession>
<evidence type="ECO:0000313" key="2">
    <source>
        <dbReference type="Proteomes" id="UP000187209"/>
    </source>
</evidence>
<proteinExistence type="predicted"/>
<name>A0A1R2AMB1_9CILI</name>
<sequence length="370" mass="42538">MQHILYEVPIPQAQLIDLSESSLLFFFNYENRYQLISFSSELMDLLTLIYLGHDFFPIQQWAQAEGFSKPIRWSGPDGLKSSLCMSLEIQDLPRFLAFKSGEIVYYSKDWPNARFLQDFKKGTVTSIMEDIFKGIILDIVDKVGLICGNDFEAPKIDEKSYGDTISLLQNEILNSQALCKQQQLVIEALREELLDKTHQLQTMTEIVNSQVVLNDKYQKVQQSIKFEKEIRKVPEIPQPVLIDDAFWKIQEEEHSRPDANLDDLVGKGLWITKLDTDIGLISQSTSLPVLQKVKSPAIRMEKSKHFMKSNLEEQQEKHLKILQEKQPLGRDGKRIPLPAINAKKNVKPKRINGSLQKTGEIHLTKMSGFY</sequence>